<reference evidence="2 3" key="1">
    <citation type="submission" date="2012-05" db="EMBL/GenBank/DDBJ databases">
        <title>Recombination and specialization in a pathogen metapopulation.</title>
        <authorList>
            <person name="Gardiner A."/>
            <person name="Kemen E."/>
            <person name="Schultz-Larsen T."/>
            <person name="MacLean D."/>
            <person name="Van Oosterhout C."/>
            <person name="Jones J.D.G."/>
        </authorList>
    </citation>
    <scope>NUCLEOTIDE SEQUENCE [LARGE SCALE GENOMIC DNA]</scope>
    <source>
        <strain evidence="2 3">Ac Nc2</strain>
    </source>
</reference>
<dbReference type="EMBL" id="CAIX01000033">
    <property type="protein sequence ID" value="CCI42392.1"/>
    <property type="molecule type" value="Genomic_DNA"/>
</dbReference>
<proteinExistence type="predicted"/>
<dbReference type="OrthoDB" id="165755at2759"/>
<dbReference type="InParanoid" id="A0A024G6P3"/>
<dbReference type="SUPFAM" id="SSF50729">
    <property type="entry name" value="PH domain-like"/>
    <property type="match status" value="1"/>
</dbReference>
<dbReference type="AlphaFoldDB" id="A0A024G6P3"/>
<evidence type="ECO:0000259" key="1">
    <source>
        <dbReference type="SMART" id="SM00233"/>
    </source>
</evidence>
<evidence type="ECO:0000313" key="2">
    <source>
        <dbReference type="EMBL" id="CCI42392.1"/>
    </source>
</evidence>
<comment type="caution">
    <text evidence="2">The sequence shown here is derived from an EMBL/GenBank/DDBJ whole genome shotgun (WGS) entry which is preliminary data.</text>
</comment>
<sequence length="234" mass="26887">MMLLEQRRREDTSSVAPIECKNRESLDENYLDSSTGRKQRADSVVLDEKGLSGFLDYKTLDGTWQPLLFQTYGFCLTVYRSHKCPPQSPILVTDLRRAKEIDIMDSDAKQIHLRTEDGLVILRAVTEEVARFWVEGLQHLQRGIALKICHERTTFESEDDLYEQIDTLASSRLSHVRTDLSKSQLRMEKENFMCGMRGTSICYSANQRTIMKAHSDLNALRKDEDTQKCGCNIS</sequence>
<protein>
    <recommendedName>
        <fullName evidence="1">PH domain-containing protein</fullName>
    </recommendedName>
</protein>
<accession>A0A024G6P3</accession>
<evidence type="ECO:0000313" key="3">
    <source>
        <dbReference type="Proteomes" id="UP000053237"/>
    </source>
</evidence>
<organism evidence="2 3">
    <name type="scientific">Albugo candida</name>
    <dbReference type="NCBI Taxonomy" id="65357"/>
    <lineage>
        <taxon>Eukaryota</taxon>
        <taxon>Sar</taxon>
        <taxon>Stramenopiles</taxon>
        <taxon>Oomycota</taxon>
        <taxon>Peronosporomycetes</taxon>
        <taxon>Albuginales</taxon>
        <taxon>Albuginaceae</taxon>
        <taxon>Albugo</taxon>
    </lineage>
</organism>
<dbReference type="SMART" id="SM00233">
    <property type="entry name" value="PH"/>
    <property type="match status" value="1"/>
</dbReference>
<keyword evidence="3" id="KW-1185">Reference proteome</keyword>
<name>A0A024G6P3_9STRA</name>
<dbReference type="Proteomes" id="UP000053237">
    <property type="component" value="Unassembled WGS sequence"/>
</dbReference>
<gene>
    <name evidence="2" type="ORF">BN9_031760</name>
</gene>
<feature type="domain" description="PH" evidence="1">
    <location>
        <begin position="49"/>
        <end position="144"/>
    </location>
</feature>
<dbReference type="InterPro" id="IPR001849">
    <property type="entry name" value="PH_domain"/>
</dbReference>